<reference evidence="1" key="1">
    <citation type="submission" date="2021-05" db="EMBL/GenBank/DDBJ databases">
        <authorList>
            <person name="Scholz U."/>
            <person name="Mascher M."/>
            <person name="Fiebig A."/>
        </authorList>
    </citation>
    <scope>NUCLEOTIDE SEQUENCE [LARGE SCALE GENOMIC DNA]</scope>
</reference>
<proteinExistence type="predicted"/>
<protein>
    <submittedName>
        <fullName evidence="1">Uncharacterized protein</fullName>
    </submittedName>
</protein>
<evidence type="ECO:0000313" key="1">
    <source>
        <dbReference type="EnsemblPlants" id="AVESA.00010b.r2.7DG1392870.1.CDS"/>
    </source>
</evidence>
<name>A0ACD6AIR2_AVESA</name>
<organism evidence="1 2">
    <name type="scientific">Avena sativa</name>
    <name type="common">Oat</name>
    <dbReference type="NCBI Taxonomy" id="4498"/>
    <lineage>
        <taxon>Eukaryota</taxon>
        <taxon>Viridiplantae</taxon>
        <taxon>Streptophyta</taxon>
        <taxon>Embryophyta</taxon>
        <taxon>Tracheophyta</taxon>
        <taxon>Spermatophyta</taxon>
        <taxon>Magnoliopsida</taxon>
        <taxon>Liliopsida</taxon>
        <taxon>Poales</taxon>
        <taxon>Poaceae</taxon>
        <taxon>BOP clade</taxon>
        <taxon>Pooideae</taxon>
        <taxon>Poodae</taxon>
        <taxon>Poeae</taxon>
        <taxon>Poeae Chloroplast Group 1 (Aveneae type)</taxon>
        <taxon>Aveninae</taxon>
        <taxon>Avena</taxon>
    </lineage>
</organism>
<keyword evidence="2" id="KW-1185">Reference proteome</keyword>
<reference evidence="1" key="2">
    <citation type="submission" date="2025-09" db="UniProtKB">
        <authorList>
            <consortium name="EnsemblPlants"/>
        </authorList>
    </citation>
    <scope>IDENTIFICATION</scope>
</reference>
<sequence>MASQHEQMVHMNRGQGKTSYARNSSLQNVEQNRMRLMIEETIADLCSTSSLFPRNMVVVDLGCSSGPNALALVSIAVDAIHNQCLHFQQPQAEVCVLLNDLPENDFNMVVKSLVAFQQSKKSVVTGIVPGSFYERLFISGSLHLVCSSNSLHWLSKAPEELKRNQIPAYDIDESVRIERRHVVIGAYARQFRKDFTHFLELRAKELTSGGRMVVSLAGRRSVELASKFTHAWESVALILSEMASKGVISKEKYNSFYIPIYGPSDEELREIIELEGSFSIREMQVHEPSSGSDNMLITPSMIANLLRAGFEPIIVQHFGSSGEIMDAFVRTAERRWSKEGSLQQEMARNPRVTLAVSLKKVV</sequence>
<evidence type="ECO:0000313" key="2">
    <source>
        <dbReference type="Proteomes" id="UP001732700"/>
    </source>
</evidence>
<accession>A0ACD6AIR2</accession>
<dbReference type="EnsemblPlants" id="AVESA.00010b.r2.7DG1392870.1">
    <property type="protein sequence ID" value="AVESA.00010b.r2.7DG1392870.1.CDS"/>
    <property type="gene ID" value="AVESA.00010b.r2.7DG1392870"/>
</dbReference>
<dbReference type="Proteomes" id="UP001732700">
    <property type="component" value="Chromosome 7D"/>
</dbReference>